<feature type="signal peptide" evidence="2">
    <location>
        <begin position="1"/>
        <end position="20"/>
    </location>
</feature>
<evidence type="ECO:0000313" key="5">
    <source>
        <dbReference type="Proteomes" id="UP001059380"/>
    </source>
</evidence>
<dbReference type="Pfam" id="PF13349">
    <property type="entry name" value="DUF4097"/>
    <property type="match status" value="1"/>
</dbReference>
<dbReference type="Gene3D" id="2.160.20.120">
    <property type="match status" value="1"/>
</dbReference>
<evidence type="ECO:0000256" key="1">
    <source>
        <dbReference type="SAM" id="MobiDB-lite"/>
    </source>
</evidence>
<dbReference type="InterPro" id="IPR025164">
    <property type="entry name" value="Toastrack_DUF4097"/>
</dbReference>
<gene>
    <name evidence="4" type="ORF">MOP44_20520</name>
</gene>
<keyword evidence="2" id="KW-0732">Signal</keyword>
<accession>A0A9J7BJV0</accession>
<name>A0A9J7BJV0_9BACT</name>
<feature type="region of interest" description="Disordered" evidence="1">
    <location>
        <begin position="254"/>
        <end position="276"/>
    </location>
</feature>
<proteinExistence type="predicted"/>
<feature type="chain" id="PRO_5039888389" evidence="2">
    <location>
        <begin position="21"/>
        <end position="276"/>
    </location>
</feature>
<evidence type="ECO:0000313" key="4">
    <source>
        <dbReference type="EMBL" id="UWZ82943.1"/>
    </source>
</evidence>
<evidence type="ECO:0000259" key="3">
    <source>
        <dbReference type="Pfam" id="PF13349"/>
    </source>
</evidence>
<dbReference type="KEGG" id="orp:MOP44_20520"/>
<reference evidence="4" key="1">
    <citation type="submission" date="2021-04" db="EMBL/GenBank/DDBJ databases">
        <title>Phylogenetic analysis of Acidobacteriaceae.</title>
        <authorList>
            <person name="Qiu L."/>
            <person name="Zhang Q."/>
        </authorList>
    </citation>
    <scope>NUCLEOTIDE SEQUENCE</scope>
    <source>
        <strain evidence="4">DSM 25168</strain>
    </source>
</reference>
<dbReference type="EMBL" id="CP093313">
    <property type="protein sequence ID" value="UWZ82943.1"/>
    <property type="molecule type" value="Genomic_DNA"/>
</dbReference>
<organism evidence="4 5">
    <name type="scientific">Occallatibacter riparius</name>
    <dbReference type="NCBI Taxonomy" id="1002689"/>
    <lineage>
        <taxon>Bacteria</taxon>
        <taxon>Pseudomonadati</taxon>
        <taxon>Acidobacteriota</taxon>
        <taxon>Terriglobia</taxon>
        <taxon>Terriglobales</taxon>
        <taxon>Acidobacteriaceae</taxon>
        <taxon>Occallatibacter</taxon>
    </lineage>
</organism>
<feature type="domain" description="DUF4097" evidence="3">
    <location>
        <begin position="51"/>
        <end position="275"/>
    </location>
</feature>
<sequence length="276" mass="28168">MKKIALAAAALALLAIPAFAAEATFDRTLSVTGHVQLDVGTGSGNIHLTQGSGSQVKIHGRVKSNWGGSEERVQEIAKNPPVEQTGNIIRIGKNHENYHNISIDYEIEAPADAYLEASSGSGNVTDDGVGQTAKLQSGSGNIHATGLKGSFNVGTGSGNIYAEQSGSGDVKAETGSGNIELKNLHGALHAQTGSGDIKATGSPSSDWKLGTGSGSIEIWAGSTGFTLDASTGSGSIHTDKEMSVQGSFDKHHIVGKVSGGGPTLRAETGSGDIRIH</sequence>
<protein>
    <submittedName>
        <fullName evidence="4">DUF4097 domain-containing protein</fullName>
    </submittedName>
</protein>
<dbReference type="Proteomes" id="UP001059380">
    <property type="component" value="Chromosome"/>
</dbReference>
<evidence type="ECO:0000256" key="2">
    <source>
        <dbReference type="SAM" id="SignalP"/>
    </source>
</evidence>
<dbReference type="RefSeq" id="WP_260792276.1">
    <property type="nucleotide sequence ID" value="NZ_CP093313.1"/>
</dbReference>
<dbReference type="AlphaFoldDB" id="A0A9J7BJV0"/>
<keyword evidence="5" id="KW-1185">Reference proteome</keyword>